<accession>H0X2N1</accession>
<name>H0X2N1_OTOGA</name>
<evidence type="ECO:0000313" key="15">
    <source>
        <dbReference type="Ensembl" id="ENSOGAP00000009326.2"/>
    </source>
</evidence>
<dbReference type="GO" id="GO:0004879">
    <property type="term" value="F:nuclear receptor activity"/>
    <property type="evidence" value="ECO:0007669"/>
    <property type="project" value="TreeGrafter"/>
</dbReference>
<dbReference type="Gene3D" id="4.10.280.10">
    <property type="entry name" value="Helix-loop-helix DNA-binding domain"/>
    <property type="match status" value="1"/>
</dbReference>
<feature type="region of interest" description="Disordered" evidence="12">
    <location>
        <begin position="1"/>
        <end position="39"/>
    </location>
</feature>
<dbReference type="GO" id="GO:0006805">
    <property type="term" value="P:xenobiotic metabolic process"/>
    <property type="evidence" value="ECO:0007669"/>
    <property type="project" value="InterPro"/>
</dbReference>
<evidence type="ECO:0000256" key="7">
    <source>
        <dbReference type="ARBA" id="ARBA00023125"/>
    </source>
</evidence>
<dbReference type="GO" id="GO:0000976">
    <property type="term" value="F:transcription cis-regulatory region binding"/>
    <property type="evidence" value="ECO:0007669"/>
    <property type="project" value="TreeGrafter"/>
</dbReference>
<dbReference type="EMBL" id="AAQR03175908">
    <property type="status" value="NOT_ANNOTATED_CDS"/>
    <property type="molecule type" value="Genomic_DNA"/>
</dbReference>
<dbReference type="GO" id="GO:0005829">
    <property type="term" value="C:cytosol"/>
    <property type="evidence" value="ECO:0007669"/>
    <property type="project" value="Ensembl"/>
</dbReference>
<evidence type="ECO:0000256" key="5">
    <source>
        <dbReference type="ARBA" id="ARBA00022843"/>
    </source>
</evidence>
<dbReference type="InterPro" id="IPR036638">
    <property type="entry name" value="HLH_DNA-bd_sf"/>
</dbReference>
<proteinExistence type="predicted"/>
<dbReference type="CDD" id="cd11435">
    <property type="entry name" value="bHLH-PAS_AhRR"/>
    <property type="match status" value="1"/>
</dbReference>
<sequence>PRTMIPPGECTYAGRKRRKPLQKQRPIRGAEKSNPSKRHRDRLNAELDHLASLLPFPPDIISKLDKLSVLRLSVSYLRVKSFFQVVQEKCPRRAASAPSVGDGCASGGSTVLEGRLLLESLDGFALVVSAEGTIFYASATIVDYLGFHQTDVMHQNIYDYIHVDDRQDFSRQLHWAMDPPRASCGQPLPSDAGEDAVLGRLLRAQEGAAGSPAEFAAFLTRCFVCRVRCLLDSTSGFLAMQFQGKLKFLFGQKKKAPSGTALPPRLSLFCVVVPLLLPPLAERKIKSACLRAKHRAEAMDPKVKATMSLCESELHGKPNYLTGRSCEENSMLVFRAQTDASRWAQVPARAPCLCLGGGPNLILDPRGAGGNREDGEQERSRSSSVVRGLRETHTLHSHCQLPGPTRCLDWVVGKHGKGIELKLQASKSDLLPMHPAPHGSCLSYPSVRGTFHAGGTATFRSLPIPQPPSQPLSTCSSRVSRPLLDIREGQELPLNRHYPQGSIEKQLPQPGAQCFPVGGCSTAAAHLQSVQVTPDGLCHPTFSLDTPIKMENDSEDTADGYTPSQAWLGTSDVAKSHLATFPTRMHLKTEPDSRCLVYTPHLGPRRTPAGASGGVVPFYPTCCACLEHMHDLPQQGPPCHHSVLGRSAHQIPAWGSTCKATGATLVVKREPLDSPQWATQSQGAVPRVFLKGA</sequence>
<dbReference type="SMART" id="SM00353">
    <property type="entry name" value="HLH"/>
    <property type="match status" value="1"/>
</dbReference>
<dbReference type="InterPro" id="IPR039091">
    <property type="entry name" value="AHR/AHRR"/>
</dbReference>
<dbReference type="Proteomes" id="UP000005225">
    <property type="component" value="Unassembled WGS sequence"/>
</dbReference>
<dbReference type="InterPro" id="IPR035965">
    <property type="entry name" value="PAS-like_dom_sf"/>
</dbReference>
<evidence type="ECO:0000313" key="16">
    <source>
        <dbReference type="Proteomes" id="UP000005225"/>
    </source>
</evidence>
<reference evidence="15" key="3">
    <citation type="submission" date="2025-09" db="UniProtKB">
        <authorList>
            <consortium name="Ensembl"/>
        </authorList>
    </citation>
    <scope>IDENTIFICATION</scope>
</reference>
<dbReference type="InterPro" id="IPR011598">
    <property type="entry name" value="bHLH_dom"/>
</dbReference>
<dbReference type="GeneTree" id="ENSGT00940000154486"/>
<organism evidence="15 16">
    <name type="scientific">Otolemur garnettii</name>
    <name type="common">Small-eared galago</name>
    <name type="synonym">Garnett's greater bushbaby</name>
    <dbReference type="NCBI Taxonomy" id="30611"/>
    <lineage>
        <taxon>Eukaryota</taxon>
        <taxon>Metazoa</taxon>
        <taxon>Chordata</taxon>
        <taxon>Craniata</taxon>
        <taxon>Vertebrata</taxon>
        <taxon>Euteleostomi</taxon>
        <taxon>Mammalia</taxon>
        <taxon>Eutheria</taxon>
        <taxon>Euarchontoglires</taxon>
        <taxon>Primates</taxon>
        <taxon>Strepsirrhini</taxon>
        <taxon>Lorisiformes</taxon>
        <taxon>Galagidae</taxon>
        <taxon>Otolemur</taxon>
    </lineage>
</organism>
<dbReference type="HOGENOM" id="CLU_023661_0_0_1"/>
<dbReference type="EMBL" id="AAQR03175906">
    <property type="status" value="NOT_ANNOTATED_CDS"/>
    <property type="molecule type" value="Genomic_DNA"/>
</dbReference>
<feature type="compositionally biased region" description="Basic and acidic residues" evidence="12">
    <location>
        <begin position="371"/>
        <end position="381"/>
    </location>
</feature>
<keyword evidence="9" id="KW-0539">Nucleus</keyword>
<comment type="function">
    <text evidence="10">Mediates dioxin toxicity and is involved in regulation of cell growth and differentiation. Represses the transcription activity of AHR by competing with this transcription factor for heterodimer formation with the ARNT and subsequently binding to the xenobiotic response element (XRE) sequence present in the promoter regulatory region of variety of genes. Represses CYP1A1 by binding the XRE sequence and recruiting ANKRA2, HDAC4 and/or HDAC5. Autoregulates its expression by associating with its own XRE site.</text>
</comment>
<keyword evidence="7" id="KW-0238">DNA-binding</keyword>
<dbReference type="InterPro" id="IPR039092">
    <property type="entry name" value="AHRR_bHLH"/>
</dbReference>
<dbReference type="GO" id="GO:0046983">
    <property type="term" value="F:protein dimerization activity"/>
    <property type="evidence" value="ECO:0007669"/>
    <property type="project" value="InterPro"/>
</dbReference>
<dbReference type="InterPro" id="IPR000014">
    <property type="entry name" value="PAS"/>
</dbReference>
<dbReference type="PANTHER" id="PTHR10649">
    <property type="entry name" value="ARYL HYDROCARBON RECEPTOR"/>
    <property type="match status" value="1"/>
</dbReference>
<dbReference type="Pfam" id="PF00010">
    <property type="entry name" value="HLH"/>
    <property type="match status" value="1"/>
</dbReference>
<dbReference type="OMA" id="ECFMQEE"/>
<keyword evidence="8" id="KW-0804">Transcription</keyword>
<dbReference type="SMART" id="SM00091">
    <property type="entry name" value="PAS"/>
    <property type="match status" value="1"/>
</dbReference>
<keyword evidence="3" id="KW-0963">Cytoplasm</keyword>
<dbReference type="EMBL" id="AAQR03175909">
    <property type="status" value="NOT_ANNOTATED_CDS"/>
    <property type="molecule type" value="Genomic_DNA"/>
</dbReference>
<protein>
    <recommendedName>
        <fullName evidence="11">Aryl hydrocarbon receptor repressor</fullName>
    </recommendedName>
</protein>
<evidence type="ECO:0000256" key="12">
    <source>
        <dbReference type="SAM" id="MobiDB-lite"/>
    </source>
</evidence>
<dbReference type="EMBL" id="AAQR03175904">
    <property type="status" value="NOT_ANNOTATED_CDS"/>
    <property type="molecule type" value="Genomic_DNA"/>
</dbReference>
<comment type="subcellular location">
    <subcellularLocation>
        <location evidence="2">Cytoplasm</location>
    </subcellularLocation>
    <subcellularLocation>
        <location evidence="1">Nucleus</location>
    </subcellularLocation>
</comment>
<dbReference type="Ensembl" id="ENSOGAT00000010425.2">
    <property type="protein sequence ID" value="ENSOGAP00000009326.2"/>
    <property type="gene ID" value="ENSOGAG00000010416.2"/>
</dbReference>
<dbReference type="EMBL" id="AAQR03175903">
    <property type="status" value="NOT_ANNOTATED_CDS"/>
    <property type="molecule type" value="Genomic_DNA"/>
</dbReference>
<dbReference type="GO" id="GO:0034751">
    <property type="term" value="C:aryl hydrocarbon receptor complex"/>
    <property type="evidence" value="ECO:0007669"/>
    <property type="project" value="TreeGrafter"/>
</dbReference>
<keyword evidence="4" id="KW-1017">Isopeptide bond</keyword>
<dbReference type="FunFam" id="4.10.280.10:FF:000041">
    <property type="entry name" value="aryl hydrocarbon receptor repressor"/>
    <property type="match status" value="1"/>
</dbReference>
<dbReference type="PROSITE" id="PS50112">
    <property type="entry name" value="PAS"/>
    <property type="match status" value="1"/>
</dbReference>
<dbReference type="EMBL" id="AAQR03175907">
    <property type="status" value="NOT_ANNOTATED_CDS"/>
    <property type="molecule type" value="Genomic_DNA"/>
</dbReference>
<dbReference type="PROSITE" id="PS50888">
    <property type="entry name" value="BHLH"/>
    <property type="match status" value="1"/>
</dbReference>
<evidence type="ECO:0000256" key="10">
    <source>
        <dbReference type="ARBA" id="ARBA00058894"/>
    </source>
</evidence>
<evidence type="ECO:0000256" key="4">
    <source>
        <dbReference type="ARBA" id="ARBA00022499"/>
    </source>
</evidence>
<feature type="region of interest" description="Disordered" evidence="12">
    <location>
        <begin position="365"/>
        <end position="385"/>
    </location>
</feature>
<keyword evidence="16" id="KW-1185">Reference proteome</keyword>
<evidence type="ECO:0000256" key="9">
    <source>
        <dbReference type="ARBA" id="ARBA00023242"/>
    </source>
</evidence>
<evidence type="ECO:0000256" key="1">
    <source>
        <dbReference type="ARBA" id="ARBA00004123"/>
    </source>
</evidence>
<dbReference type="GO" id="GO:0005654">
    <property type="term" value="C:nucleoplasm"/>
    <property type="evidence" value="ECO:0007669"/>
    <property type="project" value="Ensembl"/>
</dbReference>
<evidence type="ECO:0000256" key="3">
    <source>
        <dbReference type="ARBA" id="ARBA00022490"/>
    </source>
</evidence>
<dbReference type="Gene3D" id="3.30.450.20">
    <property type="entry name" value="PAS domain"/>
    <property type="match status" value="1"/>
</dbReference>
<feature type="domain" description="BHLH" evidence="14">
    <location>
        <begin position="27"/>
        <end position="80"/>
    </location>
</feature>
<reference evidence="16" key="1">
    <citation type="submission" date="2011-03" db="EMBL/GenBank/DDBJ databases">
        <title>Version 3 of the genome sequence of Otolemur garnettii (Bushbaby).</title>
        <authorList>
            <consortium name="The Broad Institute Genome Sequencing Platform"/>
            <person name="Di Palma F."/>
            <person name="Johnson J."/>
            <person name="Lander E.S."/>
            <person name="Lindblad-Toh K."/>
            <person name="Jaffe D.B."/>
            <person name="Gnerre S."/>
            <person name="MacCallum I."/>
            <person name="Przybylski D."/>
            <person name="Ribeiro F.J."/>
            <person name="Burton J.N."/>
            <person name="Walker B.J."/>
            <person name="Sharpe T."/>
            <person name="Hall G."/>
        </authorList>
    </citation>
    <scope>NUCLEOTIDE SEQUENCE [LARGE SCALE GENOMIC DNA]</scope>
</reference>
<dbReference type="AlphaFoldDB" id="H0X2N1"/>
<evidence type="ECO:0000256" key="2">
    <source>
        <dbReference type="ARBA" id="ARBA00004496"/>
    </source>
</evidence>
<dbReference type="InterPro" id="IPR013767">
    <property type="entry name" value="PAS_fold"/>
</dbReference>
<evidence type="ECO:0000256" key="11">
    <source>
        <dbReference type="ARBA" id="ARBA00071452"/>
    </source>
</evidence>
<dbReference type="SUPFAM" id="SSF47459">
    <property type="entry name" value="HLH, helix-loop-helix DNA-binding domain"/>
    <property type="match status" value="1"/>
</dbReference>
<dbReference type="CDD" id="cd00130">
    <property type="entry name" value="PAS"/>
    <property type="match status" value="1"/>
</dbReference>
<evidence type="ECO:0000259" key="14">
    <source>
        <dbReference type="PROSITE" id="PS50888"/>
    </source>
</evidence>
<dbReference type="STRING" id="30611.ENSOGAP00000009326"/>
<dbReference type="EMBL" id="AAQR03175905">
    <property type="status" value="NOT_ANNOTATED_CDS"/>
    <property type="molecule type" value="Genomic_DNA"/>
</dbReference>
<dbReference type="FunFam" id="3.30.450.20:FF:000056">
    <property type="entry name" value="aryl hydrocarbon receptor repressor"/>
    <property type="match status" value="1"/>
</dbReference>
<evidence type="ECO:0000259" key="13">
    <source>
        <dbReference type="PROSITE" id="PS50112"/>
    </source>
</evidence>
<dbReference type="SUPFAM" id="SSF55785">
    <property type="entry name" value="PYP-like sensor domain (PAS domain)"/>
    <property type="match status" value="1"/>
</dbReference>
<feature type="domain" description="PAS" evidence="13">
    <location>
        <begin position="115"/>
        <end position="180"/>
    </location>
</feature>
<evidence type="ECO:0000256" key="6">
    <source>
        <dbReference type="ARBA" id="ARBA00023015"/>
    </source>
</evidence>
<keyword evidence="5" id="KW-0832">Ubl conjugation</keyword>
<evidence type="ECO:0000256" key="8">
    <source>
        <dbReference type="ARBA" id="ARBA00023163"/>
    </source>
</evidence>
<reference evidence="15" key="2">
    <citation type="submission" date="2025-08" db="UniProtKB">
        <authorList>
            <consortium name="Ensembl"/>
        </authorList>
    </citation>
    <scope>IDENTIFICATION</scope>
</reference>
<keyword evidence="6" id="KW-0805">Transcription regulation</keyword>
<dbReference type="Pfam" id="PF00989">
    <property type="entry name" value="PAS"/>
    <property type="match status" value="1"/>
</dbReference>
<dbReference type="eggNOG" id="KOG3560">
    <property type="taxonomic scope" value="Eukaryota"/>
</dbReference>
<dbReference type="PANTHER" id="PTHR10649:SF3">
    <property type="entry name" value="ARYL HYDROCARBON RECEPTOR REPRESSOR"/>
    <property type="match status" value="1"/>
</dbReference>
<feature type="compositionally biased region" description="Basic residues" evidence="12">
    <location>
        <begin position="14"/>
        <end position="26"/>
    </location>
</feature>